<evidence type="ECO:0000256" key="1">
    <source>
        <dbReference type="SAM" id="MobiDB-lite"/>
    </source>
</evidence>
<accession>A0AAV9G4X4</accession>
<protein>
    <submittedName>
        <fullName evidence="3">Uncharacterized protein</fullName>
    </submittedName>
</protein>
<keyword evidence="4" id="KW-1185">Reference proteome</keyword>
<sequence>MPPSFIPAILQRQHAAELLYPRAMQCYAIPYGWPGFAGDLAAFYIALRIHHGQPPLFFFHHREIRYPRLAKWLVTTQFLLCTALGIWNSIRCSSFNPRQDGLILISVARTFIAFFNWITLTTKPNPSCPGNCDNPSPNGTARGEYLDPDAAVAAAEVAQEGRVECEDVDANKATSIPLQTKAAEHPTGAPPESQPPASPHVAVPGSSQAPSDPPPPYSADPPETANDAAAEAPGTDDAHTKTKDLEPGAMVIMYIIHLIPLSLIPVGIYLTMAGVEAAGGQIAIDARNSSIFVNVILGMGGFLLALSLLIPVCEFTFGDRSGNLEELRKDAKNRVKFGIWGALFLAAVGMVFNSNWALHTAAGGDMPDGSRPDVFVLYWVYFVTSKLALFAF</sequence>
<keyword evidence="2" id="KW-1133">Transmembrane helix</keyword>
<feature type="transmembrane region" description="Helical" evidence="2">
    <location>
        <begin position="251"/>
        <end position="271"/>
    </location>
</feature>
<reference evidence="3" key="2">
    <citation type="submission" date="2023-05" db="EMBL/GenBank/DDBJ databases">
        <authorList>
            <consortium name="Lawrence Berkeley National Laboratory"/>
            <person name="Steindorff A."/>
            <person name="Hensen N."/>
            <person name="Bonometti L."/>
            <person name="Westerberg I."/>
            <person name="Brannstrom I.O."/>
            <person name="Guillou S."/>
            <person name="Cros-Aarteil S."/>
            <person name="Calhoun S."/>
            <person name="Haridas S."/>
            <person name="Kuo A."/>
            <person name="Mondo S."/>
            <person name="Pangilinan J."/>
            <person name="Riley R."/>
            <person name="Labutti K."/>
            <person name="Andreopoulos B."/>
            <person name="Lipzen A."/>
            <person name="Chen C."/>
            <person name="Yanf M."/>
            <person name="Daum C."/>
            <person name="Ng V."/>
            <person name="Clum A."/>
            <person name="Ohm R."/>
            <person name="Martin F."/>
            <person name="Silar P."/>
            <person name="Natvig D."/>
            <person name="Lalanne C."/>
            <person name="Gautier V."/>
            <person name="Ament-Velasquez S.L."/>
            <person name="Kruys A."/>
            <person name="Hutchinson M.I."/>
            <person name="Powell A.J."/>
            <person name="Barry K."/>
            <person name="Miller A.N."/>
            <person name="Grigoriev I.V."/>
            <person name="Debuchy R."/>
            <person name="Gladieux P."/>
            <person name="Thoren M.H."/>
            <person name="Johannesson H."/>
        </authorList>
    </citation>
    <scope>NUCLEOTIDE SEQUENCE</scope>
    <source>
        <strain evidence="3">PSN243</strain>
    </source>
</reference>
<feature type="region of interest" description="Disordered" evidence="1">
    <location>
        <begin position="181"/>
        <end position="242"/>
    </location>
</feature>
<feature type="compositionally biased region" description="Pro residues" evidence="1">
    <location>
        <begin position="188"/>
        <end position="198"/>
    </location>
</feature>
<evidence type="ECO:0000313" key="3">
    <source>
        <dbReference type="EMBL" id="KAK4443343.1"/>
    </source>
</evidence>
<organism evidence="3 4">
    <name type="scientific">Podospora aff. communis PSN243</name>
    <dbReference type="NCBI Taxonomy" id="3040156"/>
    <lineage>
        <taxon>Eukaryota</taxon>
        <taxon>Fungi</taxon>
        <taxon>Dikarya</taxon>
        <taxon>Ascomycota</taxon>
        <taxon>Pezizomycotina</taxon>
        <taxon>Sordariomycetes</taxon>
        <taxon>Sordariomycetidae</taxon>
        <taxon>Sordariales</taxon>
        <taxon>Podosporaceae</taxon>
        <taxon>Podospora</taxon>
    </lineage>
</organism>
<feature type="transmembrane region" description="Helical" evidence="2">
    <location>
        <begin position="69"/>
        <end position="90"/>
    </location>
</feature>
<comment type="caution">
    <text evidence="3">The sequence shown here is derived from an EMBL/GenBank/DDBJ whole genome shotgun (WGS) entry which is preliminary data.</text>
</comment>
<gene>
    <name evidence="3" type="ORF">QBC34DRAFT_212380</name>
</gene>
<evidence type="ECO:0000313" key="4">
    <source>
        <dbReference type="Proteomes" id="UP001321760"/>
    </source>
</evidence>
<reference evidence="3" key="1">
    <citation type="journal article" date="2023" name="Mol. Phylogenet. Evol.">
        <title>Genome-scale phylogeny and comparative genomics of the fungal order Sordariales.</title>
        <authorList>
            <person name="Hensen N."/>
            <person name="Bonometti L."/>
            <person name="Westerberg I."/>
            <person name="Brannstrom I.O."/>
            <person name="Guillou S."/>
            <person name="Cros-Aarteil S."/>
            <person name="Calhoun S."/>
            <person name="Haridas S."/>
            <person name="Kuo A."/>
            <person name="Mondo S."/>
            <person name="Pangilinan J."/>
            <person name="Riley R."/>
            <person name="LaButti K."/>
            <person name="Andreopoulos B."/>
            <person name="Lipzen A."/>
            <person name="Chen C."/>
            <person name="Yan M."/>
            <person name="Daum C."/>
            <person name="Ng V."/>
            <person name="Clum A."/>
            <person name="Steindorff A."/>
            <person name="Ohm R.A."/>
            <person name="Martin F."/>
            <person name="Silar P."/>
            <person name="Natvig D.O."/>
            <person name="Lalanne C."/>
            <person name="Gautier V."/>
            <person name="Ament-Velasquez S.L."/>
            <person name="Kruys A."/>
            <person name="Hutchinson M.I."/>
            <person name="Powell A.J."/>
            <person name="Barry K."/>
            <person name="Miller A.N."/>
            <person name="Grigoriev I.V."/>
            <person name="Debuchy R."/>
            <person name="Gladieux P."/>
            <person name="Hiltunen Thoren M."/>
            <person name="Johannesson H."/>
        </authorList>
    </citation>
    <scope>NUCLEOTIDE SEQUENCE</scope>
    <source>
        <strain evidence="3">PSN243</strain>
    </source>
</reference>
<name>A0AAV9G4X4_9PEZI</name>
<feature type="transmembrane region" description="Helical" evidence="2">
    <location>
        <begin position="31"/>
        <end position="49"/>
    </location>
</feature>
<feature type="transmembrane region" description="Helical" evidence="2">
    <location>
        <begin position="291"/>
        <end position="317"/>
    </location>
</feature>
<dbReference type="AlphaFoldDB" id="A0AAV9G4X4"/>
<dbReference type="Proteomes" id="UP001321760">
    <property type="component" value="Unassembled WGS sequence"/>
</dbReference>
<feature type="transmembrane region" description="Helical" evidence="2">
    <location>
        <begin position="374"/>
        <end position="391"/>
    </location>
</feature>
<dbReference type="EMBL" id="MU865995">
    <property type="protein sequence ID" value="KAK4443343.1"/>
    <property type="molecule type" value="Genomic_DNA"/>
</dbReference>
<evidence type="ECO:0000256" key="2">
    <source>
        <dbReference type="SAM" id="Phobius"/>
    </source>
</evidence>
<feature type="transmembrane region" description="Helical" evidence="2">
    <location>
        <begin position="337"/>
        <end position="354"/>
    </location>
</feature>
<proteinExistence type="predicted"/>
<keyword evidence="2" id="KW-0812">Transmembrane</keyword>
<feature type="transmembrane region" description="Helical" evidence="2">
    <location>
        <begin position="102"/>
        <end position="120"/>
    </location>
</feature>
<keyword evidence="2" id="KW-0472">Membrane</keyword>